<sequence length="337" mass="37999">MENIDHDICESSSGRAEKVEALDLLEESWFFENLFNRRRMLRCYSDSCTSSNFGQEVLAKDSCSQSSAPRKKLQDEGSALCSLIRAPSSPPCVGREEKVQERKSNGGRSKLNRQLSLQASKTTCTEKTQEIQEKKTDSKSKLNGQSSQSTLLRAPSLPSSIGWKELTQHNDSDIRMSKLIRQALANSSDISPPRHSPKSMSQSCSTQRCRPPRNLEVETFNNSYGVQEIRRPYTNQKTLQRSLSDLAFEELQGFKDLGFTFDKEDLSPSVVNILPGLQENKIEDLKQDKVRRPYLSEAWLAQSRGPPIPNCVSKDSADDMKAQIKFWARAVATNVRQ</sequence>
<evidence type="ECO:0000256" key="1">
    <source>
        <dbReference type="SAM" id="MobiDB-lite"/>
    </source>
</evidence>
<dbReference type="Gramene" id="EOY13125">
    <property type="protein sequence ID" value="EOY13125"/>
    <property type="gene ID" value="TCM_031651"/>
</dbReference>
<feature type="compositionally biased region" description="Basic and acidic residues" evidence="1">
    <location>
        <begin position="127"/>
        <end position="140"/>
    </location>
</feature>
<dbReference type="PANTHER" id="PTHR33785:SF5">
    <property type="entry name" value="SERINE_ARGININE REPETITIVE MATRIX PROTEIN"/>
    <property type="match status" value="1"/>
</dbReference>
<feature type="region of interest" description="Disordered" evidence="1">
    <location>
        <begin position="89"/>
        <end position="153"/>
    </location>
</feature>
<dbReference type="STRING" id="3641.A0A061F6Z0"/>
<keyword evidence="3" id="KW-1185">Reference proteome</keyword>
<dbReference type="OMA" id="PKMANTI"/>
<protein>
    <submittedName>
        <fullName evidence="2">Serine/arginine repetitive matrix protein 2, putative</fullName>
    </submittedName>
</protein>
<feature type="region of interest" description="Disordered" evidence="1">
    <location>
        <begin position="186"/>
        <end position="210"/>
    </location>
</feature>
<dbReference type="InParanoid" id="A0A061F6Z0"/>
<proteinExistence type="predicted"/>
<dbReference type="EMBL" id="CM001885">
    <property type="protein sequence ID" value="EOY13125.1"/>
    <property type="molecule type" value="Genomic_DNA"/>
</dbReference>
<feature type="compositionally biased region" description="Basic and acidic residues" evidence="1">
    <location>
        <begin position="94"/>
        <end position="104"/>
    </location>
</feature>
<dbReference type="eggNOG" id="ENOG502RYCX">
    <property type="taxonomic scope" value="Eukaryota"/>
</dbReference>
<reference evidence="2 3" key="1">
    <citation type="journal article" date="2013" name="Genome Biol.">
        <title>The genome sequence of the most widely cultivated cacao type and its use to identify candidate genes regulating pod color.</title>
        <authorList>
            <person name="Motamayor J.C."/>
            <person name="Mockaitis K."/>
            <person name="Schmutz J."/>
            <person name="Haiminen N."/>
            <person name="Iii D.L."/>
            <person name="Cornejo O."/>
            <person name="Findley S.D."/>
            <person name="Zheng P."/>
            <person name="Utro F."/>
            <person name="Royaert S."/>
            <person name="Saski C."/>
            <person name="Jenkins J."/>
            <person name="Podicheti R."/>
            <person name="Zhao M."/>
            <person name="Scheffler B.E."/>
            <person name="Stack J.C."/>
            <person name="Feltus F.A."/>
            <person name="Mustiga G.M."/>
            <person name="Amores F."/>
            <person name="Phillips W."/>
            <person name="Marelli J.P."/>
            <person name="May G.D."/>
            <person name="Shapiro H."/>
            <person name="Ma J."/>
            <person name="Bustamante C.D."/>
            <person name="Schnell R.J."/>
            <person name="Main D."/>
            <person name="Gilbert D."/>
            <person name="Parida L."/>
            <person name="Kuhn D.N."/>
        </authorList>
    </citation>
    <scope>NUCLEOTIDE SEQUENCE [LARGE SCALE GENOMIC DNA]</scope>
    <source>
        <strain evidence="3">cv. Matina 1-6</strain>
    </source>
</reference>
<dbReference type="HOGENOM" id="CLU_055716_0_0_1"/>
<dbReference type="Proteomes" id="UP000026915">
    <property type="component" value="Chromosome 7"/>
</dbReference>
<organism evidence="2 3">
    <name type="scientific">Theobroma cacao</name>
    <name type="common">Cacao</name>
    <name type="synonym">Cocoa</name>
    <dbReference type="NCBI Taxonomy" id="3641"/>
    <lineage>
        <taxon>Eukaryota</taxon>
        <taxon>Viridiplantae</taxon>
        <taxon>Streptophyta</taxon>
        <taxon>Embryophyta</taxon>
        <taxon>Tracheophyta</taxon>
        <taxon>Spermatophyta</taxon>
        <taxon>Magnoliopsida</taxon>
        <taxon>eudicotyledons</taxon>
        <taxon>Gunneridae</taxon>
        <taxon>Pentapetalae</taxon>
        <taxon>rosids</taxon>
        <taxon>malvids</taxon>
        <taxon>Malvales</taxon>
        <taxon>Malvaceae</taxon>
        <taxon>Byttnerioideae</taxon>
        <taxon>Theobroma</taxon>
    </lineage>
</organism>
<evidence type="ECO:0000313" key="3">
    <source>
        <dbReference type="Proteomes" id="UP000026915"/>
    </source>
</evidence>
<feature type="compositionally biased region" description="Polar residues" evidence="1">
    <location>
        <begin position="198"/>
        <end position="208"/>
    </location>
</feature>
<dbReference type="PANTHER" id="PTHR33785">
    <property type="entry name" value="OS06G0550800 PROTEIN"/>
    <property type="match status" value="1"/>
</dbReference>
<accession>A0A061F6Z0</accession>
<feature type="compositionally biased region" description="Polar residues" evidence="1">
    <location>
        <begin position="112"/>
        <end position="126"/>
    </location>
</feature>
<name>A0A061F6Z0_THECC</name>
<evidence type="ECO:0000313" key="2">
    <source>
        <dbReference type="EMBL" id="EOY13125.1"/>
    </source>
</evidence>
<dbReference type="FunCoup" id="A0A061F6Z0">
    <property type="interactions" value="89"/>
</dbReference>
<gene>
    <name evidence="2" type="ORF">TCM_031651</name>
</gene>
<feature type="compositionally biased region" description="Polar residues" evidence="1">
    <location>
        <begin position="141"/>
        <end position="151"/>
    </location>
</feature>
<dbReference type="AlphaFoldDB" id="A0A061F6Z0"/>